<reference evidence="2 3" key="1">
    <citation type="journal article" date="2024" name="Plant Biotechnol. J.">
        <title>Dendrobium thyrsiflorum genome and its molecular insights into genes involved in important horticultural traits.</title>
        <authorList>
            <person name="Chen B."/>
            <person name="Wang J.Y."/>
            <person name="Zheng P.J."/>
            <person name="Li K.L."/>
            <person name="Liang Y.M."/>
            <person name="Chen X.F."/>
            <person name="Zhang C."/>
            <person name="Zhao X."/>
            <person name="He X."/>
            <person name="Zhang G.Q."/>
            <person name="Liu Z.J."/>
            <person name="Xu Q."/>
        </authorList>
    </citation>
    <scope>NUCLEOTIDE SEQUENCE [LARGE SCALE GENOMIC DNA]</scope>
    <source>
        <strain evidence="2">GZMU011</strain>
    </source>
</reference>
<proteinExistence type="predicted"/>
<protein>
    <submittedName>
        <fullName evidence="2">Uncharacterized protein</fullName>
    </submittedName>
</protein>
<comment type="caution">
    <text evidence="2">The sequence shown here is derived from an EMBL/GenBank/DDBJ whole genome shotgun (WGS) entry which is preliminary data.</text>
</comment>
<dbReference type="EMBL" id="JANQDX010000018">
    <property type="protein sequence ID" value="KAL0906368.1"/>
    <property type="molecule type" value="Genomic_DNA"/>
</dbReference>
<feature type="compositionally biased region" description="Basic and acidic residues" evidence="1">
    <location>
        <begin position="242"/>
        <end position="260"/>
    </location>
</feature>
<accession>A0ABD0U2Z8</accession>
<feature type="region of interest" description="Disordered" evidence="1">
    <location>
        <begin position="301"/>
        <end position="322"/>
    </location>
</feature>
<dbReference type="Proteomes" id="UP001552299">
    <property type="component" value="Unassembled WGS sequence"/>
</dbReference>
<keyword evidence="3" id="KW-1185">Reference proteome</keyword>
<gene>
    <name evidence="2" type="ORF">M5K25_024858</name>
</gene>
<evidence type="ECO:0000313" key="2">
    <source>
        <dbReference type="EMBL" id="KAL0906368.1"/>
    </source>
</evidence>
<feature type="compositionally biased region" description="Polar residues" evidence="1">
    <location>
        <begin position="305"/>
        <end position="314"/>
    </location>
</feature>
<sequence length="322" mass="36228">MIGKSVDQAFLQFYDSNRHLLHLHLLTLHAIRIIRHLRFQVTEMTPSIFFVHLASFDFPISFDFTGRIWDITTALSTEIRLKEANLKALRSKSSEASKSLPRNISNDFIQKEIAKITTCGSQRDPSLKESRERSEIALASLLLLDHSQSSTEPPLDHPEARRSIGPPPEARHSSGPPPEARRSSVPPPEARSSARPPPEARRSVGPPPEARRSTGPPLEARRSAGPPPEARRSPGPPPEAQHLLDHRLRPDVLPDHRLRPDTTVGPPLDARVLPDHHIRPDILLDHHLRPDILLDHHLRPDVLPNNHQRPNVLSDNHLKPNK</sequence>
<organism evidence="2 3">
    <name type="scientific">Dendrobium thyrsiflorum</name>
    <name type="common">Pinecone-like raceme dendrobium</name>
    <name type="synonym">Orchid</name>
    <dbReference type="NCBI Taxonomy" id="117978"/>
    <lineage>
        <taxon>Eukaryota</taxon>
        <taxon>Viridiplantae</taxon>
        <taxon>Streptophyta</taxon>
        <taxon>Embryophyta</taxon>
        <taxon>Tracheophyta</taxon>
        <taxon>Spermatophyta</taxon>
        <taxon>Magnoliopsida</taxon>
        <taxon>Liliopsida</taxon>
        <taxon>Asparagales</taxon>
        <taxon>Orchidaceae</taxon>
        <taxon>Epidendroideae</taxon>
        <taxon>Malaxideae</taxon>
        <taxon>Dendrobiinae</taxon>
        <taxon>Dendrobium</taxon>
    </lineage>
</organism>
<evidence type="ECO:0000256" key="1">
    <source>
        <dbReference type="SAM" id="MobiDB-lite"/>
    </source>
</evidence>
<evidence type="ECO:0000313" key="3">
    <source>
        <dbReference type="Proteomes" id="UP001552299"/>
    </source>
</evidence>
<dbReference type="AlphaFoldDB" id="A0ABD0U2Z8"/>
<name>A0ABD0U2Z8_DENTH</name>
<feature type="region of interest" description="Disordered" evidence="1">
    <location>
        <begin position="144"/>
        <end position="273"/>
    </location>
</feature>